<dbReference type="GO" id="GO:0006511">
    <property type="term" value="P:ubiquitin-dependent protein catabolic process"/>
    <property type="evidence" value="ECO:0007669"/>
    <property type="project" value="InterPro"/>
</dbReference>
<comment type="similarity">
    <text evidence="1 4 5">Belongs to the cullin family.</text>
</comment>
<reference evidence="8 9" key="1">
    <citation type="journal article" date="2012" name="Science">
        <title>The Paleozoic origin of enzymatic lignin decomposition reconstructed from 31 fungal genomes.</title>
        <authorList>
            <person name="Floudas D."/>
            <person name="Binder M."/>
            <person name="Riley R."/>
            <person name="Barry K."/>
            <person name="Blanchette R.A."/>
            <person name="Henrissat B."/>
            <person name="Martinez A.T."/>
            <person name="Otillar R."/>
            <person name="Spatafora J.W."/>
            <person name="Yadav J.S."/>
            <person name="Aerts A."/>
            <person name="Benoit I."/>
            <person name="Boyd A."/>
            <person name="Carlson A."/>
            <person name="Copeland A."/>
            <person name="Coutinho P.M."/>
            <person name="de Vries R.P."/>
            <person name="Ferreira P."/>
            <person name="Findley K."/>
            <person name="Foster B."/>
            <person name="Gaskell J."/>
            <person name="Glotzer D."/>
            <person name="Gorecki P."/>
            <person name="Heitman J."/>
            <person name="Hesse C."/>
            <person name="Hori C."/>
            <person name="Igarashi K."/>
            <person name="Jurgens J.A."/>
            <person name="Kallen N."/>
            <person name="Kersten P."/>
            <person name="Kohler A."/>
            <person name="Kuees U."/>
            <person name="Kumar T.K.A."/>
            <person name="Kuo A."/>
            <person name="LaButti K."/>
            <person name="Larrondo L.F."/>
            <person name="Lindquist E."/>
            <person name="Ling A."/>
            <person name="Lombard V."/>
            <person name="Lucas S."/>
            <person name="Lundell T."/>
            <person name="Martin R."/>
            <person name="McLaughlin D.J."/>
            <person name="Morgenstern I."/>
            <person name="Morin E."/>
            <person name="Murat C."/>
            <person name="Nagy L.G."/>
            <person name="Nolan M."/>
            <person name="Ohm R.A."/>
            <person name="Patyshakuliyeva A."/>
            <person name="Rokas A."/>
            <person name="Ruiz-Duenas F.J."/>
            <person name="Sabat G."/>
            <person name="Salamov A."/>
            <person name="Samejima M."/>
            <person name="Schmutz J."/>
            <person name="Slot J.C."/>
            <person name="St John F."/>
            <person name="Stenlid J."/>
            <person name="Sun H."/>
            <person name="Sun S."/>
            <person name="Syed K."/>
            <person name="Tsang A."/>
            <person name="Wiebenga A."/>
            <person name="Young D."/>
            <person name="Pisabarro A."/>
            <person name="Eastwood D.C."/>
            <person name="Martin F."/>
            <person name="Cullen D."/>
            <person name="Grigoriev I.V."/>
            <person name="Hibbett D.S."/>
        </authorList>
    </citation>
    <scope>NUCLEOTIDE SEQUENCE</scope>
    <source>
        <strain evidence="9">FP-58527</strain>
    </source>
</reference>
<evidence type="ECO:0000256" key="1">
    <source>
        <dbReference type="ARBA" id="ARBA00006019"/>
    </source>
</evidence>
<evidence type="ECO:0000256" key="5">
    <source>
        <dbReference type="RuleBase" id="RU003829"/>
    </source>
</evidence>
<evidence type="ECO:0000313" key="8">
    <source>
        <dbReference type="EMBL" id="EPS94492.1"/>
    </source>
</evidence>
<proteinExistence type="inferred from homology"/>
<dbReference type="FunFam" id="1.10.10.10:FF:000014">
    <property type="entry name" value="Cullin 1"/>
    <property type="match status" value="1"/>
</dbReference>
<dbReference type="SMART" id="SM00182">
    <property type="entry name" value="CULLIN"/>
    <property type="match status" value="1"/>
</dbReference>
<dbReference type="Pfam" id="PF10557">
    <property type="entry name" value="Cullin_Nedd8"/>
    <property type="match status" value="1"/>
</dbReference>
<dbReference type="InParanoid" id="S8DPB8"/>
<evidence type="ECO:0000259" key="7">
    <source>
        <dbReference type="PROSITE" id="PS50069"/>
    </source>
</evidence>
<dbReference type="Gene3D" id="3.30.230.130">
    <property type="entry name" value="Cullin, Chain C, Domain 2"/>
    <property type="match status" value="1"/>
</dbReference>
<dbReference type="SMART" id="SM00884">
    <property type="entry name" value="Cullin_Nedd8"/>
    <property type="match status" value="1"/>
</dbReference>
<feature type="compositionally biased region" description="Acidic residues" evidence="6">
    <location>
        <begin position="346"/>
        <end position="355"/>
    </location>
</feature>
<dbReference type="Gene3D" id="1.20.1310.10">
    <property type="entry name" value="Cullin Repeats"/>
    <property type="match status" value="4"/>
</dbReference>
<dbReference type="SUPFAM" id="SSF75632">
    <property type="entry name" value="Cullin homology domain"/>
    <property type="match status" value="1"/>
</dbReference>
<dbReference type="SUPFAM" id="SSF46785">
    <property type="entry name" value="Winged helix' DNA-binding domain"/>
    <property type="match status" value="1"/>
</dbReference>
<dbReference type="GO" id="GO:0031625">
    <property type="term" value="F:ubiquitin protein ligase binding"/>
    <property type="evidence" value="ECO:0007669"/>
    <property type="project" value="InterPro"/>
</dbReference>
<dbReference type="InterPro" id="IPR016158">
    <property type="entry name" value="Cullin_homology"/>
</dbReference>
<organism evidence="8 9">
    <name type="scientific">Fomitopsis schrenkii</name>
    <name type="common">Brown rot fungus</name>
    <dbReference type="NCBI Taxonomy" id="2126942"/>
    <lineage>
        <taxon>Eukaryota</taxon>
        <taxon>Fungi</taxon>
        <taxon>Dikarya</taxon>
        <taxon>Basidiomycota</taxon>
        <taxon>Agaricomycotina</taxon>
        <taxon>Agaricomycetes</taxon>
        <taxon>Polyporales</taxon>
        <taxon>Fomitopsis</taxon>
    </lineage>
</organism>
<dbReference type="EMBL" id="KE504231">
    <property type="protein sequence ID" value="EPS94492.1"/>
    <property type="molecule type" value="Genomic_DNA"/>
</dbReference>
<dbReference type="InterPro" id="IPR036317">
    <property type="entry name" value="Cullin_homology_sf"/>
</dbReference>
<dbReference type="FunCoup" id="S8DPB8">
    <property type="interactions" value="591"/>
</dbReference>
<sequence length="784" mass="89317">MAAVPRARMKPKIKPAKKHGPEFSIDETWTKLSRNIVEIQNHNAANLSYEENHRFAYNMVLYKHGETLYQGTKKLIADNLSKLANAYIIPAFPAHVDDDPVQKAQSGELLLKAMKKVWDDHTSSLSKLRDVLKYMDRVYTKSKGVPEIWDAGLFLFIEHILRSPIEEHIISAILTQIQVERDGYVINRSAVKGCVDVLLQLTDERADVSVYKRDLEPTILKESEAFYQKEGEYLLETYDASEYLRRVESRLDQEESRALHFLSSQTSQPLRQILEDKLINPHLTTIIAMPNSGLDVMIDLDKLDDLARLYRLFSMVPAGVPTLRKALRETVIRRGRDISSASLSMDGDDPQDEDAVERSSKAKGKGKARANAGSQVLSLALKWVQDVLDIKDKFDQLWTDAFRSDREIESSVNEAFETFINMNEKAPEFISLFIDDNLKKGLKGKSDAEVDGVLDKTITIFRFLADKDVFERYYKGHLAKRLLHGRSVSDDAERGMLAKLKVECGYQFTQKLEGMFHDMKISSETMQAYYSHLETAAAPDVEVSVIVMTSTFWPMSHSGSPCNFPAELLKTAKSFEQFYLSRHSGRRLTWQPSLGNADVRVQFNSRKHDLNVSTYALVILLLFEDVPDGASLSYQEIKSATAIPETDLQRNLQSLACAKYKILKKHPAGRDINPDDTFTFNADFSAPLQKIKISTVAARVENTDERKETKDRVEEERRHQTEACIVRIMKNRKHMTHNDLVNEVTRQLSSRFQPNPLNIKKRVEGLIENDVTTGGHIITWHEGM</sequence>
<evidence type="ECO:0000256" key="3">
    <source>
        <dbReference type="ARBA" id="ARBA00022843"/>
    </source>
</evidence>
<dbReference type="PANTHER" id="PTHR11932">
    <property type="entry name" value="CULLIN"/>
    <property type="match status" value="1"/>
</dbReference>
<gene>
    <name evidence="8" type="ORF">FOMPIDRAFT_1063185</name>
</gene>
<dbReference type="Pfam" id="PF00888">
    <property type="entry name" value="Cullin"/>
    <property type="match status" value="1"/>
</dbReference>
<dbReference type="Proteomes" id="UP000015241">
    <property type="component" value="Unassembled WGS sequence"/>
</dbReference>
<dbReference type="InterPro" id="IPR036390">
    <property type="entry name" value="WH_DNA-bd_sf"/>
</dbReference>
<dbReference type="InterPro" id="IPR019559">
    <property type="entry name" value="Cullin_neddylation_domain"/>
</dbReference>
<dbReference type="eggNOG" id="KOG2166">
    <property type="taxonomic scope" value="Eukaryota"/>
</dbReference>
<feature type="domain" description="Cullin family profile" evidence="7">
    <location>
        <begin position="425"/>
        <end position="656"/>
    </location>
</feature>
<evidence type="ECO:0000256" key="2">
    <source>
        <dbReference type="ARBA" id="ARBA00022499"/>
    </source>
</evidence>
<keyword evidence="2" id="KW-1017">Isopeptide bond</keyword>
<dbReference type="PROSITE" id="PS50069">
    <property type="entry name" value="CULLIN_2"/>
    <property type="match status" value="1"/>
</dbReference>
<feature type="compositionally biased region" description="Basic residues" evidence="6">
    <location>
        <begin position="7"/>
        <end position="18"/>
    </location>
</feature>
<feature type="region of interest" description="Disordered" evidence="6">
    <location>
        <begin position="1"/>
        <end position="20"/>
    </location>
</feature>
<dbReference type="FunFam" id="1.20.1310.10:FF:000002">
    <property type="entry name" value="cullin-3 isoform X1"/>
    <property type="match status" value="1"/>
</dbReference>
<feature type="region of interest" description="Disordered" evidence="6">
    <location>
        <begin position="341"/>
        <end position="367"/>
    </location>
</feature>
<name>S8DPB8_FOMSC</name>
<dbReference type="InterPro" id="IPR059120">
    <property type="entry name" value="Cullin-like_AB"/>
</dbReference>
<evidence type="ECO:0000256" key="4">
    <source>
        <dbReference type="PROSITE-ProRule" id="PRU00330"/>
    </source>
</evidence>
<dbReference type="OrthoDB" id="27073at2759"/>
<dbReference type="AlphaFoldDB" id="S8DPB8"/>
<keyword evidence="9" id="KW-1185">Reference proteome</keyword>
<dbReference type="FunFam" id="1.20.1310.10:FF:000036">
    <property type="entry name" value="SCF ubiquitin ligase subunit CulC, putative"/>
    <property type="match status" value="1"/>
</dbReference>
<dbReference type="FunFam" id="3.30.230.130:FF:000011">
    <property type="entry name" value="SCF ubiquitin ligase subunit CulC, putative"/>
    <property type="match status" value="1"/>
</dbReference>
<accession>S8DPB8</accession>
<dbReference type="Pfam" id="PF26557">
    <property type="entry name" value="Cullin_AB"/>
    <property type="match status" value="1"/>
</dbReference>
<dbReference type="STRING" id="743788.S8DPB8"/>
<evidence type="ECO:0000313" key="9">
    <source>
        <dbReference type="Proteomes" id="UP000015241"/>
    </source>
</evidence>
<keyword evidence="3" id="KW-0832">Ubl conjugation</keyword>
<evidence type="ECO:0000256" key="6">
    <source>
        <dbReference type="SAM" id="MobiDB-lite"/>
    </source>
</evidence>
<dbReference type="Gene3D" id="1.10.10.10">
    <property type="entry name" value="Winged helix-like DNA-binding domain superfamily/Winged helix DNA-binding domain"/>
    <property type="match status" value="1"/>
</dbReference>
<dbReference type="SUPFAM" id="SSF74788">
    <property type="entry name" value="Cullin repeat-like"/>
    <property type="match status" value="1"/>
</dbReference>
<dbReference type="FunFam" id="1.20.1310.10:FF:000001">
    <property type="entry name" value="Cullin 3"/>
    <property type="match status" value="1"/>
</dbReference>
<dbReference type="InterPro" id="IPR036388">
    <property type="entry name" value="WH-like_DNA-bd_sf"/>
</dbReference>
<dbReference type="InterPro" id="IPR045093">
    <property type="entry name" value="Cullin"/>
</dbReference>
<dbReference type="InterPro" id="IPR016159">
    <property type="entry name" value="Cullin_repeat-like_dom_sf"/>
</dbReference>
<dbReference type="InterPro" id="IPR001373">
    <property type="entry name" value="Cullin_N"/>
</dbReference>
<protein>
    <recommendedName>
        <fullName evidence="7">Cullin family profile domain-containing protein</fullName>
    </recommendedName>
</protein>
<dbReference type="HOGENOM" id="CLU_004747_7_1_1"/>